<evidence type="ECO:0000256" key="12">
    <source>
        <dbReference type="ARBA" id="ARBA00023012"/>
    </source>
</evidence>
<dbReference type="InterPro" id="IPR005467">
    <property type="entry name" value="His_kinase_dom"/>
</dbReference>
<dbReference type="PANTHER" id="PTHR43065:SF10">
    <property type="entry name" value="PEROXIDE STRESS-ACTIVATED HISTIDINE KINASE MAK3"/>
    <property type="match status" value="1"/>
</dbReference>
<keyword evidence="9 19" id="KW-0418">Kinase</keyword>
<dbReference type="Pfam" id="PF00672">
    <property type="entry name" value="HAMP"/>
    <property type="match status" value="1"/>
</dbReference>
<dbReference type="SMART" id="SM00304">
    <property type="entry name" value="HAMP"/>
    <property type="match status" value="1"/>
</dbReference>
<keyword evidence="11 15" id="KW-1133">Transmembrane helix</keyword>
<reference evidence="19 20" key="1">
    <citation type="submission" date="2024-07" db="EMBL/GenBank/DDBJ databases">
        <title>Genomic Encyclopedia of Type Strains, Phase V (KMG-V): Genome sequencing to study the core and pangenomes of soil and plant-associated prokaryotes.</title>
        <authorList>
            <person name="Whitman W."/>
        </authorList>
    </citation>
    <scope>NUCLEOTIDE SEQUENCE [LARGE SCALE GENOMIC DNA]</scope>
    <source>
        <strain evidence="19 20">USDA 222</strain>
    </source>
</reference>
<dbReference type="InterPro" id="IPR017232">
    <property type="entry name" value="NtrY"/>
</dbReference>
<feature type="domain" description="Histidine kinase" evidence="16">
    <location>
        <begin position="556"/>
        <end position="784"/>
    </location>
</feature>
<evidence type="ECO:0000256" key="9">
    <source>
        <dbReference type="ARBA" id="ARBA00022777"/>
    </source>
</evidence>
<evidence type="ECO:0000313" key="20">
    <source>
        <dbReference type="Proteomes" id="UP001565474"/>
    </source>
</evidence>
<evidence type="ECO:0000259" key="16">
    <source>
        <dbReference type="PROSITE" id="PS50109"/>
    </source>
</evidence>
<evidence type="ECO:0000256" key="15">
    <source>
        <dbReference type="SAM" id="Phobius"/>
    </source>
</evidence>
<dbReference type="Pfam" id="PF00512">
    <property type="entry name" value="HisKA"/>
    <property type="match status" value="1"/>
</dbReference>
<dbReference type="SUPFAM" id="SSF158472">
    <property type="entry name" value="HAMP domain-like"/>
    <property type="match status" value="1"/>
</dbReference>
<dbReference type="InterPro" id="IPR000014">
    <property type="entry name" value="PAS"/>
</dbReference>
<name>A0ABV4GT02_9BRAD</name>
<evidence type="ECO:0000256" key="1">
    <source>
        <dbReference type="ARBA" id="ARBA00000085"/>
    </source>
</evidence>
<evidence type="ECO:0000256" key="8">
    <source>
        <dbReference type="ARBA" id="ARBA00022741"/>
    </source>
</evidence>
<dbReference type="Proteomes" id="UP001565474">
    <property type="component" value="Unassembled WGS sequence"/>
</dbReference>
<dbReference type="CDD" id="cd00130">
    <property type="entry name" value="PAS"/>
    <property type="match status" value="1"/>
</dbReference>
<dbReference type="PROSITE" id="PS50112">
    <property type="entry name" value="PAS"/>
    <property type="match status" value="1"/>
</dbReference>
<dbReference type="PIRSF" id="PIRSF037532">
    <property type="entry name" value="STHK_NtrY"/>
    <property type="match status" value="1"/>
</dbReference>
<feature type="transmembrane region" description="Helical" evidence="15">
    <location>
        <begin position="143"/>
        <end position="164"/>
    </location>
</feature>
<dbReference type="SMART" id="SM00091">
    <property type="entry name" value="PAS"/>
    <property type="match status" value="1"/>
</dbReference>
<comment type="subcellular location">
    <subcellularLocation>
        <location evidence="2">Cell membrane</location>
        <topology evidence="2">Multi-pass membrane protein</topology>
    </subcellularLocation>
</comment>
<evidence type="ECO:0000313" key="19">
    <source>
        <dbReference type="EMBL" id="MEY9475079.1"/>
    </source>
</evidence>
<gene>
    <name evidence="19" type="ORF">ABH992_007478</name>
</gene>
<dbReference type="PANTHER" id="PTHR43065">
    <property type="entry name" value="SENSOR HISTIDINE KINASE"/>
    <property type="match status" value="1"/>
</dbReference>
<feature type="transmembrane region" description="Helical" evidence="15">
    <location>
        <begin position="70"/>
        <end position="93"/>
    </location>
</feature>
<evidence type="ECO:0000256" key="10">
    <source>
        <dbReference type="ARBA" id="ARBA00022840"/>
    </source>
</evidence>
<dbReference type="NCBIfam" id="TIGR00229">
    <property type="entry name" value="sensory_box"/>
    <property type="match status" value="1"/>
</dbReference>
<dbReference type="InterPro" id="IPR036097">
    <property type="entry name" value="HisK_dim/P_sf"/>
</dbReference>
<dbReference type="SUPFAM" id="SSF55874">
    <property type="entry name" value="ATPase domain of HSP90 chaperone/DNA topoisomerase II/histidine kinase"/>
    <property type="match status" value="1"/>
</dbReference>
<evidence type="ECO:0000259" key="18">
    <source>
        <dbReference type="PROSITE" id="PS50885"/>
    </source>
</evidence>
<dbReference type="InterPro" id="IPR003661">
    <property type="entry name" value="HisK_dim/P_dom"/>
</dbReference>
<dbReference type="Pfam" id="PF19312">
    <property type="entry name" value="NtrY_N"/>
    <property type="match status" value="1"/>
</dbReference>
<accession>A0ABV4GT02</accession>
<feature type="region of interest" description="Disordered" evidence="14">
    <location>
        <begin position="785"/>
        <end position="849"/>
    </location>
</feature>
<feature type="compositionally biased region" description="Basic and acidic residues" evidence="14">
    <location>
        <begin position="832"/>
        <end position="842"/>
    </location>
</feature>
<dbReference type="EMBL" id="JBGBZN010000002">
    <property type="protein sequence ID" value="MEY9475079.1"/>
    <property type="molecule type" value="Genomic_DNA"/>
</dbReference>
<evidence type="ECO:0000256" key="5">
    <source>
        <dbReference type="ARBA" id="ARBA00022553"/>
    </source>
</evidence>
<evidence type="ECO:0000256" key="14">
    <source>
        <dbReference type="SAM" id="MobiDB-lite"/>
    </source>
</evidence>
<sequence length="849" mass="93206">MCLWIARVRQGEHAAELSQFGNNVVRIHQYPRVRGPVFSIIAGMTSADTSAAHFDTAPAEEPRRWSVRRWLAPFAVALALLSAFLTFLVLTGLSTIEPTPAVVRTFYLINAATILLLVGIIIRELWQLILARRRGRAAARLHVQIVSLFSIVAVLPAVLVAVVANVTIERGLDRLFSGPTKEVIQNSLTIARAYMQDHAQLIRGDILGMANDIAHARPLYDQDRRSFREMLTASAASRNLPGAMIIDKNTNILESADTGMRLAYSPPAPDFLSNVNENEPEIAVLPDASFVAAVIRLRAFNDTFLYVARPLDPNVVNQLKQTEVSVAEYAQIESRRLGIQVAFALMFAVIALTILMASVLIGLNFANSLVSPIRRLMNAAHTVSTGDLHVQVPVHQSEGDLAQLGETFNKMTQELRSQRDELVNASDLIDSRRRFIEAVLSSASAGIIGVDASGSVGILNRSAEKLIGHSEAETLGHPLSDVLPELDEMMKTAREGTQRLVQGQITITRDGTERNLSVRVSAEKNQPHDSYIITLDDITELVSAQRTSAWGDVARRIAHEIKNPLTPIQLSAERIRRKFGKDITETKDKQIFDQCTDTIVRQVDDIRRMVDEFSRFARMPKPVMEGEDVADTVRQAVFLMKVAHPEIDIEAEFKQDPLRAQFDRRLISQAVTNIVKNATEAIEQVPPEELGKDGDKGRIDVVVSREGDDVLIDVIDNGIGLPKVARSRLLEPYVTTRAKGTGLGLAIVGRVLEDHGGRIELKDASDFRPGQRGAWMRMRFAVSGQPAKSATTEQVPAVNDATGTTSKPDITQTATESVETQATKEPAAGTKEPAEKTNDSTKIEASTGS</sequence>
<dbReference type="CDD" id="cd00082">
    <property type="entry name" value="HisKA"/>
    <property type="match status" value="1"/>
</dbReference>
<dbReference type="Pfam" id="PF00989">
    <property type="entry name" value="PAS"/>
    <property type="match status" value="1"/>
</dbReference>
<feature type="compositionally biased region" description="Polar residues" evidence="14">
    <location>
        <begin position="801"/>
        <end position="823"/>
    </location>
</feature>
<evidence type="ECO:0000256" key="13">
    <source>
        <dbReference type="ARBA" id="ARBA00023136"/>
    </source>
</evidence>
<evidence type="ECO:0000256" key="2">
    <source>
        <dbReference type="ARBA" id="ARBA00004651"/>
    </source>
</evidence>
<organism evidence="19 20">
    <name type="scientific">Bradyrhizobium yuanmingense</name>
    <dbReference type="NCBI Taxonomy" id="108015"/>
    <lineage>
        <taxon>Bacteria</taxon>
        <taxon>Pseudomonadati</taxon>
        <taxon>Pseudomonadota</taxon>
        <taxon>Alphaproteobacteria</taxon>
        <taxon>Hyphomicrobiales</taxon>
        <taxon>Nitrobacteraceae</taxon>
        <taxon>Bradyrhizobium</taxon>
    </lineage>
</organism>
<feature type="transmembrane region" description="Helical" evidence="15">
    <location>
        <begin position="105"/>
        <end position="122"/>
    </location>
</feature>
<keyword evidence="7 15" id="KW-0812">Transmembrane</keyword>
<protein>
    <recommendedName>
        <fullName evidence="3">histidine kinase</fullName>
        <ecNumber evidence="3">2.7.13.3</ecNumber>
    </recommendedName>
</protein>
<dbReference type="CDD" id="cd06225">
    <property type="entry name" value="HAMP"/>
    <property type="match status" value="1"/>
</dbReference>
<dbReference type="GO" id="GO:0004673">
    <property type="term" value="F:protein histidine kinase activity"/>
    <property type="evidence" value="ECO:0007669"/>
    <property type="project" value="UniProtKB-EC"/>
</dbReference>
<proteinExistence type="predicted"/>
<keyword evidence="6 19" id="KW-0808">Transferase</keyword>
<dbReference type="PROSITE" id="PS50885">
    <property type="entry name" value="HAMP"/>
    <property type="match status" value="1"/>
</dbReference>
<evidence type="ECO:0000259" key="17">
    <source>
        <dbReference type="PROSITE" id="PS50112"/>
    </source>
</evidence>
<dbReference type="Gene3D" id="6.10.340.10">
    <property type="match status" value="1"/>
</dbReference>
<keyword evidence="5" id="KW-0597">Phosphoprotein</keyword>
<dbReference type="InterPro" id="IPR036890">
    <property type="entry name" value="HATPase_C_sf"/>
</dbReference>
<keyword evidence="10" id="KW-0067">ATP-binding</keyword>
<dbReference type="SUPFAM" id="SSF47384">
    <property type="entry name" value="Homodimeric domain of signal transducing histidine kinase"/>
    <property type="match status" value="1"/>
</dbReference>
<feature type="domain" description="HAMP" evidence="18">
    <location>
        <begin position="367"/>
        <end position="420"/>
    </location>
</feature>
<dbReference type="Gene3D" id="3.30.450.20">
    <property type="entry name" value="PAS domain"/>
    <property type="match status" value="1"/>
</dbReference>
<dbReference type="InterPro" id="IPR003660">
    <property type="entry name" value="HAMP_dom"/>
</dbReference>
<keyword evidence="8" id="KW-0547">Nucleotide-binding</keyword>
<dbReference type="SUPFAM" id="SSF55785">
    <property type="entry name" value="PYP-like sensor domain (PAS domain)"/>
    <property type="match status" value="1"/>
</dbReference>
<evidence type="ECO:0000256" key="6">
    <source>
        <dbReference type="ARBA" id="ARBA00022679"/>
    </source>
</evidence>
<keyword evidence="20" id="KW-1185">Reference proteome</keyword>
<feature type="transmembrane region" description="Helical" evidence="15">
    <location>
        <begin position="341"/>
        <end position="366"/>
    </location>
</feature>
<keyword evidence="4" id="KW-1003">Cell membrane</keyword>
<dbReference type="InterPro" id="IPR035965">
    <property type="entry name" value="PAS-like_dom_sf"/>
</dbReference>
<comment type="caution">
    <text evidence="19">The sequence shown here is derived from an EMBL/GenBank/DDBJ whole genome shotgun (WGS) entry which is preliminary data.</text>
</comment>
<dbReference type="Gene3D" id="3.30.565.10">
    <property type="entry name" value="Histidine kinase-like ATPase, C-terminal domain"/>
    <property type="match status" value="1"/>
</dbReference>
<feature type="domain" description="PAS" evidence="17">
    <location>
        <begin position="432"/>
        <end position="504"/>
    </location>
</feature>
<dbReference type="Pfam" id="PF02518">
    <property type="entry name" value="HATPase_c"/>
    <property type="match status" value="1"/>
</dbReference>
<evidence type="ECO:0000256" key="4">
    <source>
        <dbReference type="ARBA" id="ARBA00022475"/>
    </source>
</evidence>
<keyword evidence="13 15" id="KW-0472">Membrane</keyword>
<evidence type="ECO:0000256" key="11">
    <source>
        <dbReference type="ARBA" id="ARBA00022989"/>
    </source>
</evidence>
<dbReference type="Gene3D" id="1.10.287.130">
    <property type="match status" value="1"/>
</dbReference>
<evidence type="ECO:0000256" key="7">
    <source>
        <dbReference type="ARBA" id="ARBA00022692"/>
    </source>
</evidence>
<dbReference type="PRINTS" id="PR00344">
    <property type="entry name" value="BCTRLSENSOR"/>
</dbReference>
<dbReference type="InterPro" id="IPR004358">
    <property type="entry name" value="Sig_transdc_His_kin-like_C"/>
</dbReference>
<dbReference type="InterPro" id="IPR003594">
    <property type="entry name" value="HATPase_dom"/>
</dbReference>
<evidence type="ECO:0000256" key="3">
    <source>
        <dbReference type="ARBA" id="ARBA00012438"/>
    </source>
</evidence>
<dbReference type="InterPro" id="IPR013767">
    <property type="entry name" value="PAS_fold"/>
</dbReference>
<dbReference type="EC" id="2.7.13.3" evidence="3"/>
<dbReference type="InterPro" id="IPR045671">
    <property type="entry name" value="NtrY-like_N"/>
</dbReference>
<dbReference type="PROSITE" id="PS50109">
    <property type="entry name" value="HIS_KIN"/>
    <property type="match status" value="1"/>
</dbReference>
<keyword evidence="12" id="KW-0902">Two-component regulatory system</keyword>
<dbReference type="SMART" id="SM00387">
    <property type="entry name" value="HATPase_c"/>
    <property type="match status" value="1"/>
</dbReference>
<comment type="catalytic activity">
    <reaction evidence="1">
        <text>ATP + protein L-histidine = ADP + protein N-phospho-L-histidine.</text>
        <dbReference type="EC" id="2.7.13.3"/>
    </reaction>
</comment>
<dbReference type="SMART" id="SM00388">
    <property type="entry name" value="HisKA"/>
    <property type="match status" value="1"/>
</dbReference>